<evidence type="ECO:0000256" key="3">
    <source>
        <dbReference type="ARBA" id="ARBA00022630"/>
    </source>
</evidence>
<sequence length="605" mass="65010">MLGLLYKPLLCGLLLTTSALATQDCKISPNDSTWPSPEKWHALNQTIEGVLIKTAPAASSCYPGNPFESTANCTEVKNHWSWASYHSSWPESIDYPIYANNSCVPPGTSGYTKDRGCEIGGLPQYVVNATTENQIADAMKWASKRNIRIVIKGTGHDLNGRATGAFSLSIWTHNFKQTRHHAAWPVPGTDATADVLVLGSGNTWGSANLAAHKVNRAVVGGEDSTVGIGGLIQNGGHGWLSSHYGLASDQIYQVTVITTDGRRLVANAVQNQDLFWAVRGGGGGQFGVVTEFILKTHPVPTNMVTGGLTFYAAHQDKASEKASWTAFAETAALIPEIMDSGLTGTVMGLTKEQAVALAGLKQAVPGVVGSVSLTGYNTTTQAMDKTIRNLAARINKTVPGSSLNFNITAPTSGNFWTPSGTSTNAGGGGIMSSRLLGQRELSEIPREDLISFLQRMLVSQASTGSMLLFGLQAGLGPASVPEDMRGSALPAWRKAYAHVMTYGASINATGDPSESLREGAEWYETVKEPIWREWAPESGAYMNEGNPFSSTWKHDFYGENYDRLLEIKRKYDPSESLFIWSGLGSDNWNYDLRSGLLCRVNGTSA</sequence>
<evidence type="ECO:0000256" key="2">
    <source>
        <dbReference type="ARBA" id="ARBA00005466"/>
    </source>
</evidence>
<dbReference type="InterPro" id="IPR016169">
    <property type="entry name" value="FAD-bd_PCMH_sub2"/>
</dbReference>
<dbReference type="Pfam" id="PF01565">
    <property type="entry name" value="FAD_binding_4"/>
    <property type="match status" value="1"/>
</dbReference>
<feature type="domain" description="FAD-binding PCMH-type" evidence="7">
    <location>
        <begin position="119"/>
        <end position="299"/>
    </location>
</feature>
<evidence type="ECO:0000256" key="4">
    <source>
        <dbReference type="ARBA" id="ARBA00022827"/>
    </source>
</evidence>
<dbReference type="OrthoDB" id="9983560at2759"/>
<keyword evidence="3" id="KW-0285">Flavoprotein</keyword>
<comment type="caution">
    <text evidence="8">The sequence shown here is derived from an EMBL/GenBank/DDBJ whole genome shotgun (WGS) entry which is preliminary data.</text>
</comment>
<accession>A0A9W9JUD8</accession>
<dbReference type="Pfam" id="PF08031">
    <property type="entry name" value="BBE"/>
    <property type="match status" value="1"/>
</dbReference>
<comment type="cofactor">
    <cofactor evidence="1">
        <name>FAD</name>
        <dbReference type="ChEBI" id="CHEBI:57692"/>
    </cofactor>
</comment>
<organism evidence="8 9">
    <name type="scientific">Penicillium argentinense</name>
    <dbReference type="NCBI Taxonomy" id="1131581"/>
    <lineage>
        <taxon>Eukaryota</taxon>
        <taxon>Fungi</taxon>
        <taxon>Dikarya</taxon>
        <taxon>Ascomycota</taxon>
        <taxon>Pezizomycotina</taxon>
        <taxon>Eurotiomycetes</taxon>
        <taxon>Eurotiomycetidae</taxon>
        <taxon>Eurotiales</taxon>
        <taxon>Aspergillaceae</taxon>
        <taxon>Penicillium</taxon>
    </lineage>
</organism>
<evidence type="ECO:0000256" key="1">
    <source>
        <dbReference type="ARBA" id="ARBA00001974"/>
    </source>
</evidence>
<dbReference type="EMBL" id="JAPQKI010000011">
    <property type="protein sequence ID" value="KAJ5082289.1"/>
    <property type="molecule type" value="Genomic_DNA"/>
</dbReference>
<reference evidence="8" key="2">
    <citation type="journal article" date="2023" name="IMA Fungus">
        <title>Comparative genomic study of the Penicillium genus elucidates a diverse pangenome and 15 lateral gene transfer events.</title>
        <authorList>
            <person name="Petersen C."/>
            <person name="Sorensen T."/>
            <person name="Nielsen M.R."/>
            <person name="Sondergaard T.E."/>
            <person name="Sorensen J.L."/>
            <person name="Fitzpatrick D.A."/>
            <person name="Frisvad J.C."/>
            <person name="Nielsen K.L."/>
        </authorList>
    </citation>
    <scope>NUCLEOTIDE SEQUENCE</scope>
    <source>
        <strain evidence="8">IBT 30761</strain>
    </source>
</reference>
<dbReference type="SUPFAM" id="SSF56176">
    <property type="entry name" value="FAD-binding/transporter-associated domain-like"/>
    <property type="match status" value="1"/>
</dbReference>
<gene>
    <name evidence="8" type="ORF">N7532_011332</name>
</gene>
<evidence type="ECO:0000256" key="6">
    <source>
        <dbReference type="SAM" id="SignalP"/>
    </source>
</evidence>
<dbReference type="Proteomes" id="UP001149074">
    <property type="component" value="Unassembled WGS sequence"/>
</dbReference>
<dbReference type="GO" id="GO:0016491">
    <property type="term" value="F:oxidoreductase activity"/>
    <property type="evidence" value="ECO:0007669"/>
    <property type="project" value="UniProtKB-KW"/>
</dbReference>
<evidence type="ECO:0000313" key="8">
    <source>
        <dbReference type="EMBL" id="KAJ5082289.1"/>
    </source>
</evidence>
<dbReference type="RefSeq" id="XP_056468811.1">
    <property type="nucleotide sequence ID" value="XM_056623823.1"/>
</dbReference>
<name>A0A9W9JUD8_9EURO</name>
<dbReference type="AlphaFoldDB" id="A0A9W9JUD8"/>
<dbReference type="InterPro" id="IPR016166">
    <property type="entry name" value="FAD-bd_PCMH"/>
</dbReference>
<comment type="similarity">
    <text evidence="2">Belongs to the oxygen-dependent FAD-linked oxidoreductase family.</text>
</comment>
<dbReference type="GeneID" id="81362802"/>
<evidence type="ECO:0000259" key="7">
    <source>
        <dbReference type="PROSITE" id="PS51387"/>
    </source>
</evidence>
<feature type="chain" id="PRO_5040799318" evidence="6">
    <location>
        <begin position="22"/>
        <end position="605"/>
    </location>
</feature>
<dbReference type="PANTHER" id="PTHR42973">
    <property type="entry name" value="BINDING OXIDOREDUCTASE, PUTATIVE (AFU_ORTHOLOGUE AFUA_1G17690)-RELATED"/>
    <property type="match status" value="1"/>
</dbReference>
<dbReference type="PANTHER" id="PTHR42973:SF39">
    <property type="entry name" value="FAD-BINDING PCMH-TYPE DOMAIN-CONTAINING PROTEIN"/>
    <property type="match status" value="1"/>
</dbReference>
<dbReference type="GO" id="GO:0071949">
    <property type="term" value="F:FAD binding"/>
    <property type="evidence" value="ECO:0007669"/>
    <property type="project" value="InterPro"/>
</dbReference>
<dbReference type="PROSITE" id="PS51387">
    <property type="entry name" value="FAD_PCMH"/>
    <property type="match status" value="1"/>
</dbReference>
<dbReference type="InterPro" id="IPR050416">
    <property type="entry name" value="FAD-linked_Oxidoreductase"/>
</dbReference>
<feature type="signal peptide" evidence="6">
    <location>
        <begin position="1"/>
        <end position="21"/>
    </location>
</feature>
<keyword evidence="6" id="KW-0732">Signal</keyword>
<dbReference type="InterPro" id="IPR012951">
    <property type="entry name" value="BBE"/>
</dbReference>
<evidence type="ECO:0000313" key="9">
    <source>
        <dbReference type="Proteomes" id="UP001149074"/>
    </source>
</evidence>
<evidence type="ECO:0000256" key="5">
    <source>
        <dbReference type="ARBA" id="ARBA00023002"/>
    </source>
</evidence>
<proteinExistence type="inferred from homology"/>
<reference evidence="8" key="1">
    <citation type="submission" date="2022-11" db="EMBL/GenBank/DDBJ databases">
        <authorList>
            <person name="Petersen C."/>
        </authorList>
    </citation>
    <scope>NUCLEOTIDE SEQUENCE</scope>
    <source>
        <strain evidence="8">IBT 30761</strain>
    </source>
</reference>
<dbReference type="InterPro" id="IPR006094">
    <property type="entry name" value="Oxid_FAD_bind_N"/>
</dbReference>
<keyword evidence="5" id="KW-0560">Oxidoreductase</keyword>
<keyword evidence="4" id="KW-0274">FAD</keyword>
<protein>
    <submittedName>
        <fullName evidence="8">FAD-binding type 2</fullName>
    </submittedName>
</protein>
<keyword evidence="9" id="KW-1185">Reference proteome</keyword>
<dbReference type="Gene3D" id="3.30.465.10">
    <property type="match status" value="2"/>
</dbReference>
<dbReference type="InterPro" id="IPR036318">
    <property type="entry name" value="FAD-bd_PCMH-like_sf"/>
</dbReference>